<dbReference type="InParanoid" id="H2Y3K0"/>
<dbReference type="Proteomes" id="UP000008144">
    <property type="component" value="Chromosome 5"/>
</dbReference>
<reference evidence="1" key="4">
    <citation type="submission" date="2025-09" db="UniProtKB">
        <authorList>
            <consortium name="Ensembl"/>
        </authorList>
    </citation>
    <scope>IDENTIFICATION</scope>
</reference>
<dbReference type="HOGENOM" id="CLU_1131203_0_0_1"/>
<organism evidence="1 2">
    <name type="scientific">Ciona intestinalis</name>
    <name type="common">Transparent sea squirt</name>
    <name type="synonym">Ascidia intestinalis</name>
    <dbReference type="NCBI Taxonomy" id="7719"/>
    <lineage>
        <taxon>Eukaryota</taxon>
        <taxon>Metazoa</taxon>
        <taxon>Chordata</taxon>
        <taxon>Tunicata</taxon>
        <taxon>Ascidiacea</taxon>
        <taxon>Phlebobranchia</taxon>
        <taxon>Cionidae</taxon>
        <taxon>Ciona</taxon>
    </lineage>
</organism>
<evidence type="ECO:0000313" key="2">
    <source>
        <dbReference type="Proteomes" id="UP000008144"/>
    </source>
</evidence>
<reference evidence="2" key="1">
    <citation type="journal article" date="2002" name="Science">
        <title>The draft genome of Ciona intestinalis: insights into chordate and vertebrate origins.</title>
        <authorList>
            <person name="Dehal P."/>
            <person name="Satou Y."/>
            <person name="Campbell R.K."/>
            <person name="Chapman J."/>
            <person name="Degnan B."/>
            <person name="De Tomaso A."/>
            <person name="Davidson B."/>
            <person name="Di Gregorio A."/>
            <person name="Gelpke M."/>
            <person name="Goodstein D.M."/>
            <person name="Harafuji N."/>
            <person name="Hastings K.E."/>
            <person name="Ho I."/>
            <person name="Hotta K."/>
            <person name="Huang W."/>
            <person name="Kawashima T."/>
            <person name="Lemaire P."/>
            <person name="Martinez D."/>
            <person name="Meinertzhagen I.A."/>
            <person name="Necula S."/>
            <person name="Nonaka M."/>
            <person name="Putnam N."/>
            <person name="Rash S."/>
            <person name="Saiga H."/>
            <person name="Satake M."/>
            <person name="Terry A."/>
            <person name="Yamada L."/>
            <person name="Wang H.G."/>
            <person name="Awazu S."/>
            <person name="Azumi K."/>
            <person name="Boore J."/>
            <person name="Branno M."/>
            <person name="Chin-Bow S."/>
            <person name="DeSantis R."/>
            <person name="Doyle S."/>
            <person name="Francino P."/>
            <person name="Keys D.N."/>
            <person name="Haga S."/>
            <person name="Hayashi H."/>
            <person name="Hino K."/>
            <person name="Imai K.S."/>
            <person name="Inaba K."/>
            <person name="Kano S."/>
            <person name="Kobayashi K."/>
            <person name="Kobayashi M."/>
            <person name="Lee B.I."/>
            <person name="Makabe K.W."/>
            <person name="Manohar C."/>
            <person name="Matassi G."/>
            <person name="Medina M."/>
            <person name="Mochizuki Y."/>
            <person name="Mount S."/>
            <person name="Morishita T."/>
            <person name="Miura S."/>
            <person name="Nakayama A."/>
            <person name="Nishizaka S."/>
            <person name="Nomoto H."/>
            <person name="Ohta F."/>
            <person name="Oishi K."/>
            <person name="Rigoutsos I."/>
            <person name="Sano M."/>
            <person name="Sasaki A."/>
            <person name="Sasakura Y."/>
            <person name="Shoguchi E."/>
            <person name="Shin-i T."/>
            <person name="Spagnuolo A."/>
            <person name="Stainier D."/>
            <person name="Suzuki M.M."/>
            <person name="Tassy O."/>
            <person name="Takatori N."/>
            <person name="Tokuoka M."/>
            <person name="Yagi K."/>
            <person name="Yoshizaki F."/>
            <person name="Wada S."/>
            <person name="Zhang C."/>
            <person name="Hyatt P.D."/>
            <person name="Larimer F."/>
            <person name="Detter C."/>
            <person name="Doggett N."/>
            <person name="Glavina T."/>
            <person name="Hawkins T."/>
            <person name="Richardson P."/>
            <person name="Lucas S."/>
            <person name="Kohara Y."/>
            <person name="Levine M."/>
            <person name="Satoh N."/>
            <person name="Rokhsar D.S."/>
        </authorList>
    </citation>
    <scope>NUCLEOTIDE SEQUENCE [LARGE SCALE GENOMIC DNA]</scope>
</reference>
<reference evidence="1" key="2">
    <citation type="journal article" date="2008" name="Genome Biol.">
        <title>Improved genome assembly and evidence-based global gene model set for the chordate Ciona intestinalis: new insight into intron and operon populations.</title>
        <authorList>
            <person name="Satou Y."/>
            <person name="Mineta K."/>
            <person name="Ogasawara M."/>
            <person name="Sasakura Y."/>
            <person name="Shoguchi E."/>
            <person name="Ueno K."/>
            <person name="Yamada L."/>
            <person name="Matsumoto J."/>
            <person name="Wasserscheid J."/>
            <person name="Dewar K."/>
            <person name="Wiley G.B."/>
            <person name="Macmil S.L."/>
            <person name="Roe B.A."/>
            <person name="Zeller R.W."/>
            <person name="Hastings K.E."/>
            <person name="Lemaire P."/>
            <person name="Lindquist E."/>
            <person name="Endo T."/>
            <person name="Hotta K."/>
            <person name="Inaba K."/>
        </authorList>
    </citation>
    <scope>NUCLEOTIDE SEQUENCE [LARGE SCALE GENOMIC DNA]</scope>
    <source>
        <strain evidence="1">wild type</strain>
    </source>
</reference>
<dbReference type="STRING" id="7719.ENSCINP00000036485"/>
<dbReference type="Ensembl" id="ENSCINT00000030994.1">
    <property type="protein sequence ID" value="ENSCINP00000036485.1"/>
    <property type="gene ID" value="ENSCING00000021143.1"/>
</dbReference>
<sequence>DLLFKLDSQSTIEVVSLLVSACKLDREILRTDKNKGKFGGLYDKLYLCLYHAVAHLIVTKDKQRNINTRAFKQNPTRSNYRLARPHTAPPSYKNNKTLNNVSKTDHRALVEWKTHQCLLASELVLLLSVVPSFYHYISANHTGICKVLFIATGDAKLASHLSLIAEQLAVNGGDVSILYKEICKSVMYRIESAVKGQTSNLSIPKCDNWTSPLLSQQCEKTEQGKYILNTANAFPKRPKSAILASG</sequence>
<keyword evidence="2" id="KW-1185">Reference proteome</keyword>
<proteinExistence type="predicted"/>
<protein>
    <submittedName>
        <fullName evidence="1">Uncharacterized protein</fullName>
    </submittedName>
</protein>
<reference evidence="1" key="3">
    <citation type="submission" date="2025-08" db="UniProtKB">
        <authorList>
            <consortium name="Ensembl"/>
        </authorList>
    </citation>
    <scope>IDENTIFICATION</scope>
</reference>
<name>H2Y3K0_CIOIN</name>
<dbReference type="AlphaFoldDB" id="H2Y3K0"/>
<dbReference type="EMBL" id="EAAA01002096">
    <property type="status" value="NOT_ANNOTATED_CDS"/>
    <property type="molecule type" value="Genomic_DNA"/>
</dbReference>
<evidence type="ECO:0000313" key="1">
    <source>
        <dbReference type="Ensembl" id="ENSCINP00000036485.1"/>
    </source>
</evidence>
<accession>H2Y3K0</accession>